<evidence type="ECO:0000313" key="3">
    <source>
        <dbReference type="Proteomes" id="UP000464086"/>
    </source>
</evidence>
<evidence type="ECO:0000256" key="1">
    <source>
        <dbReference type="SAM" id="MobiDB-lite"/>
    </source>
</evidence>
<protein>
    <submittedName>
        <fullName evidence="2">Uncharacterized protein</fullName>
    </submittedName>
</protein>
<dbReference type="RefSeq" id="WP_159368182.1">
    <property type="nucleotide sequence ID" value="NZ_CP047219.1"/>
</dbReference>
<reference evidence="2 3" key="1">
    <citation type="submission" date="2019-12" db="EMBL/GenBank/DDBJ databases">
        <title>Functional and genomic insights into the Sphingobium yanoikuyae YC-JY1, a bacterium efficiently degrading bisphenol A.</title>
        <authorList>
            <person name="Jia Y."/>
            <person name="Li X."/>
            <person name="Wang J."/>
            <person name="Eltoukhy A."/>
            <person name="Lamraoui I."/>
            <person name="Yan Y."/>
        </authorList>
    </citation>
    <scope>NUCLEOTIDE SEQUENCE [LARGE SCALE GENOMIC DNA]</scope>
    <source>
        <strain evidence="2 3">YC-JY1</strain>
        <plasmid evidence="2 3">unnamed1</plasmid>
    </source>
</reference>
<sequence>MKMDTERLLDRIVVARPNATPEEVRRLAPTLAHLPDAELTARIGKAQRRKERDPGR</sequence>
<dbReference type="Proteomes" id="UP000464086">
    <property type="component" value="Plasmid unnamed1"/>
</dbReference>
<geneLocation type="plasmid" evidence="2">
    <name>unnamed1</name>
</geneLocation>
<evidence type="ECO:0000313" key="2">
    <source>
        <dbReference type="EMBL" id="QHD70637.1"/>
    </source>
</evidence>
<name>A0A6P1GPV7_SPHYA</name>
<accession>A0A6P1GPV7</accession>
<gene>
    <name evidence="2" type="ORF">GS397_26370</name>
</gene>
<dbReference type="EMBL" id="CP047219">
    <property type="protein sequence ID" value="QHD70637.1"/>
    <property type="molecule type" value="Genomic_DNA"/>
</dbReference>
<organism evidence="2 3">
    <name type="scientific">Sphingobium yanoikuyae</name>
    <name type="common">Sphingomonas yanoikuyae</name>
    <dbReference type="NCBI Taxonomy" id="13690"/>
    <lineage>
        <taxon>Bacteria</taxon>
        <taxon>Pseudomonadati</taxon>
        <taxon>Pseudomonadota</taxon>
        <taxon>Alphaproteobacteria</taxon>
        <taxon>Sphingomonadales</taxon>
        <taxon>Sphingomonadaceae</taxon>
        <taxon>Sphingobium</taxon>
    </lineage>
</organism>
<proteinExistence type="predicted"/>
<dbReference type="AlphaFoldDB" id="A0A6P1GPV7"/>
<keyword evidence="2" id="KW-0614">Plasmid</keyword>
<feature type="region of interest" description="Disordered" evidence="1">
    <location>
        <begin position="36"/>
        <end position="56"/>
    </location>
</feature>